<evidence type="ECO:0000259" key="5">
    <source>
        <dbReference type="Pfam" id="PF00891"/>
    </source>
</evidence>
<dbReference type="GO" id="GO:0032259">
    <property type="term" value="P:methylation"/>
    <property type="evidence" value="ECO:0007669"/>
    <property type="project" value="UniProtKB-KW"/>
</dbReference>
<keyword evidence="8" id="KW-1185">Reference proteome</keyword>
<feature type="active site" description="Proton acceptor" evidence="4">
    <location>
        <position position="261"/>
    </location>
</feature>
<dbReference type="Gene3D" id="1.10.10.10">
    <property type="entry name" value="Winged helix-like DNA-binding domain superfamily/Winged helix DNA-binding domain"/>
    <property type="match status" value="1"/>
</dbReference>
<accession>A0A919V939</accession>
<dbReference type="GO" id="GO:0046983">
    <property type="term" value="F:protein dimerization activity"/>
    <property type="evidence" value="ECO:0007669"/>
    <property type="project" value="InterPro"/>
</dbReference>
<dbReference type="Gene3D" id="1.10.287.1350">
    <property type="match status" value="1"/>
</dbReference>
<name>A0A919V939_9ACTN</name>
<dbReference type="RefSeq" id="WP_204030106.1">
    <property type="nucleotide sequence ID" value="NZ_BOOW01000032.1"/>
</dbReference>
<dbReference type="SUPFAM" id="SSF53335">
    <property type="entry name" value="S-adenosyl-L-methionine-dependent methyltransferases"/>
    <property type="match status" value="1"/>
</dbReference>
<feature type="domain" description="O-methyltransferase C-terminal" evidence="5">
    <location>
        <begin position="128"/>
        <end position="335"/>
    </location>
</feature>
<dbReference type="InterPro" id="IPR036390">
    <property type="entry name" value="WH_DNA-bd_sf"/>
</dbReference>
<dbReference type="EMBL" id="BOOW01000032">
    <property type="protein sequence ID" value="GII95058.1"/>
    <property type="molecule type" value="Genomic_DNA"/>
</dbReference>
<dbReference type="PANTHER" id="PTHR43712:SF2">
    <property type="entry name" value="O-METHYLTRANSFERASE CICE"/>
    <property type="match status" value="1"/>
</dbReference>
<comment type="caution">
    <text evidence="7">The sequence shown here is derived from an EMBL/GenBank/DDBJ whole genome shotgun (WGS) entry which is preliminary data.</text>
</comment>
<dbReference type="InterPro" id="IPR001077">
    <property type="entry name" value="COMT_C"/>
</dbReference>
<dbReference type="InterPro" id="IPR012967">
    <property type="entry name" value="COMT_dimerisation"/>
</dbReference>
<dbReference type="InterPro" id="IPR029063">
    <property type="entry name" value="SAM-dependent_MTases_sf"/>
</dbReference>
<dbReference type="Proteomes" id="UP000606172">
    <property type="component" value="Unassembled WGS sequence"/>
</dbReference>
<reference evidence="7" key="1">
    <citation type="submission" date="2021-01" db="EMBL/GenBank/DDBJ databases">
        <title>Whole genome shotgun sequence of Sinosporangium siamense NBRC 109515.</title>
        <authorList>
            <person name="Komaki H."/>
            <person name="Tamura T."/>
        </authorList>
    </citation>
    <scope>NUCLEOTIDE SEQUENCE</scope>
    <source>
        <strain evidence="7">NBRC 109515</strain>
    </source>
</reference>
<evidence type="ECO:0000256" key="2">
    <source>
        <dbReference type="ARBA" id="ARBA00022679"/>
    </source>
</evidence>
<evidence type="ECO:0000256" key="4">
    <source>
        <dbReference type="PIRSR" id="PIRSR005739-1"/>
    </source>
</evidence>
<keyword evidence="2" id="KW-0808">Transferase</keyword>
<dbReference type="PIRSF" id="PIRSF005739">
    <property type="entry name" value="O-mtase"/>
    <property type="match status" value="1"/>
</dbReference>
<evidence type="ECO:0000313" key="8">
    <source>
        <dbReference type="Proteomes" id="UP000606172"/>
    </source>
</evidence>
<dbReference type="Gene3D" id="3.40.50.150">
    <property type="entry name" value="Vaccinia Virus protein VP39"/>
    <property type="match status" value="1"/>
</dbReference>
<dbReference type="SUPFAM" id="SSF46785">
    <property type="entry name" value="Winged helix' DNA-binding domain"/>
    <property type="match status" value="1"/>
</dbReference>
<evidence type="ECO:0000256" key="1">
    <source>
        <dbReference type="ARBA" id="ARBA00022603"/>
    </source>
</evidence>
<organism evidence="7 8">
    <name type="scientific">Sinosporangium siamense</name>
    <dbReference type="NCBI Taxonomy" id="1367973"/>
    <lineage>
        <taxon>Bacteria</taxon>
        <taxon>Bacillati</taxon>
        <taxon>Actinomycetota</taxon>
        <taxon>Actinomycetes</taxon>
        <taxon>Streptosporangiales</taxon>
        <taxon>Streptosporangiaceae</taxon>
        <taxon>Sinosporangium</taxon>
    </lineage>
</organism>
<sequence>MTTAYDTWAAAGPTRKYEQWVGHDRLLYLTFGGRITQVVYTLAKLNVADTLREGPRSAAEIAEITGSDPDALLQVLRASAAVGLFEETPDEKFRLTTVSHTLRTDVEDSLRDLILFQGDELLWQPLGHLDHTVRTGRPSFEHVYGRPFYEHLTADSHAAGRFEKAMVQRSELMKDLYSDLDFTPFHTIADLGGGRGHFLARVLQRTPAAKGILFDRAAVAAEAVALLAEYGVADRTEVVSGSFFTGVPEGADAYILEAVLHEWRDDDAVAILRQVRAAIGDRPGARVFILDKLLNGRLNAFDYGKLLCLDMLVHTGGRDRALADWLRLIDAGGFELDGEPPSPERSPWVAFVCRPK</sequence>
<dbReference type="PROSITE" id="PS51683">
    <property type="entry name" value="SAM_OMT_II"/>
    <property type="match status" value="1"/>
</dbReference>
<feature type="domain" description="O-methyltransferase dimerisation" evidence="6">
    <location>
        <begin position="29"/>
        <end position="103"/>
    </location>
</feature>
<dbReference type="Pfam" id="PF08100">
    <property type="entry name" value="Dimerisation"/>
    <property type="match status" value="1"/>
</dbReference>
<dbReference type="Pfam" id="PF00891">
    <property type="entry name" value="Methyltransf_2"/>
    <property type="match status" value="1"/>
</dbReference>
<keyword evidence="3" id="KW-0949">S-adenosyl-L-methionine</keyword>
<dbReference type="CDD" id="cd02440">
    <property type="entry name" value="AdoMet_MTases"/>
    <property type="match status" value="1"/>
</dbReference>
<evidence type="ECO:0000259" key="6">
    <source>
        <dbReference type="Pfam" id="PF08100"/>
    </source>
</evidence>
<dbReference type="PANTHER" id="PTHR43712">
    <property type="entry name" value="PUTATIVE (AFU_ORTHOLOGUE AFUA_4G14580)-RELATED"/>
    <property type="match status" value="1"/>
</dbReference>
<dbReference type="AlphaFoldDB" id="A0A919V939"/>
<proteinExistence type="predicted"/>
<dbReference type="GO" id="GO:0008171">
    <property type="term" value="F:O-methyltransferase activity"/>
    <property type="evidence" value="ECO:0007669"/>
    <property type="project" value="InterPro"/>
</dbReference>
<evidence type="ECO:0000256" key="3">
    <source>
        <dbReference type="ARBA" id="ARBA00022691"/>
    </source>
</evidence>
<dbReference type="InterPro" id="IPR016461">
    <property type="entry name" value="COMT-like"/>
</dbReference>
<dbReference type="InterPro" id="IPR036388">
    <property type="entry name" value="WH-like_DNA-bd_sf"/>
</dbReference>
<gene>
    <name evidence="7" type="ORF">Ssi02_52890</name>
</gene>
<protein>
    <submittedName>
        <fullName evidence="7">Methyltransferase</fullName>
    </submittedName>
</protein>
<evidence type="ECO:0000313" key="7">
    <source>
        <dbReference type="EMBL" id="GII95058.1"/>
    </source>
</evidence>
<keyword evidence="1 7" id="KW-0489">Methyltransferase</keyword>